<dbReference type="Proteomes" id="UP000886998">
    <property type="component" value="Unassembled WGS sequence"/>
</dbReference>
<feature type="compositionally biased region" description="Basic and acidic residues" evidence="1">
    <location>
        <begin position="66"/>
        <end position="75"/>
    </location>
</feature>
<evidence type="ECO:0000313" key="2">
    <source>
        <dbReference type="EMBL" id="GFY53885.1"/>
    </source>
</evidence>
<reference evidence="2" key="1">
    <citation type="submission" date="2020-08" db="EMBL/GenBank/DDBJ databases">
        <title>Multicomponent nature underlies the extraordinary mechanical properties of spider dragline silk.</title>
        <authorList>
            <person name="Kono N."/>
            <person name="Nakamura H."/>
            <person name="Mori M."/>
            <person name="Yoshida Y."/>
            <person name="Ohtoshi R."/>
            <person name="Malay A.D."/>
            <person name="Moran D.A.P."/>
            <person name="Tomita M."/>
            <person name="Numata K."/>
            <person name="Arakawa K."/>
        </authorList>
    </citation>
    <scope>NUCLEOTIDE SEQUENCE</scope>
</reference>
<proteinExistence type="predicted"/>
<feature type="compositionally biased region" description="Basic residues" evidence="1">
    <location>
        <begin position="41"/>
        <end position="63"/>
    </location>
</feature>
<accession>A0A8X6XHT6</accession>
<feature type="compositionally biased region" description="Basic and acidic residues" evidence="1">
    <location>
        <begin position="328"/>
        <end position="339"/>
    </location>
</feature>
<comment type="caution">
    <text evidence="2">The sequence shown here is derived from an EMBL/GenBank/DDBJ whole genome shotgun (WGS) entry which is preliminary data.</text>
</comment>
<name>A0A8X6XHT6_9ARAC</name>
<evidence type="ECO:0000313" key="3">
    <source>
        <dbReference type="Proteomes" id="UP000886998"/>
    </source>
</evidence>
<organism evidence="2 3">
    <name type="scientific">Trichonephila inaurata madagascariensis</name>
    <dbReference type="NCBI Taxonomy" id="2747483"/>
    <lineage>
        <taxon>Eukaryota</taxon>
        <taxon>Metazoa</taxon>
        <taxon>Ecdysozoa</taxon>
        <taxon>Arthropoda</taxon>
        <taxon>Chelicerata</taxon>
        <taxon>Arachnida</taxon>
        <taxon>Araneae</taxon>
        <taxon>Araneomorphae</taxon>
        <taxon>Entelegynae</taxon>
        <taxon>Araneoidea</taxon>
        <taxon>Nephilidae</taxon>
        <taxon>Trichonephila</taxon>
        <taxon>Trichonephila inaurata</taxon>
    </lineage>
</organism>
<dbReference type="AlphaFoldDB" id="A0A8X6XHT6"/>
<protein>
    <submittedName>
        <fullName evidence="2">Uncharacterized protein</fullName>
    </submittedName>
</protein>
<feature type="region of interest" description="Disordered" evidence="1">
    <location>
        <begin position="153"/>
        <end position="182"/>
    </location>
</feature>
<dbReference type="OrthoDB" id="10674071at2759"/>
<keyword evidence="3" id="KW-1185">Reference proteome</keyword>
<feature type="compositionally biased region" description="Basic residues" evidence="1">
    <location>
        <begin position="305"/>
        <end position="327"/>
    </location>
</feature>
<feature type="region of interest" description="Disordered" evidence="1">
    <location>
        <begin position="293"/>
        <end position="339"/>
    </location>
</feature>
<gene>
    <name evidence="2" type="ORF">TNIN_407581</name>
</gene>
<feature type="compositionally biased region" description="Low complexity" evidence="1">
    <location>
        <begin position="160"/>
        <end position="171"/>
    </location>
</feature>
<feature type="region of interest" description="Disordered" evidence="1">
    <location>
        <begin position="32"/>
        <end position="90"/>
    </location>
</feature>
<dbReference type="EMBL" id="BMAV01009539">
    <property type="protein sequence ID" value="GFY53885.1"/>
    <property type="molecule type" value="Genomic_DNA"/>
</dbReference>
<evidence type="ECO:0000256" key="1">
    <source>
        <dbReference type="SAM" id="MobiDB-lite"/>
    </source>
</evidence>
<feature type="compositionally biased region" description="Basic and acidic residues" evidence="1">
    <location>
        <begin position="293"/>
        <end position="304"/>
    </location>
</feature>
<sequence length="385" mass="43484">MSSVNDGVKIEHEDVNIEGILADFFLKKIDMKSSKADSDGRHKKKSKHKKHKSKKHHKRKSNKRSSSTEKIKYTDTLDLGHTSSSEEKDIKRLKKIKKLDGRDSQKFNTYLPISLPTQNVLLSSESNHSIANESAGFEKPYGPSLELLLTGTDTTKEVESSSNNPSISNIPLPEPIDEPLHENSISKLPAEPAEHDIDKENGSKLESSKLGDKSVINEVVEFKDNVVTNNAEKACSNEPLNAPKESTNITKIIDIDVNSDKPKIESDFKDEKVLKDESLKDVLDQNPDLGDILDHYPDLGDHSRSLSRSRRHSRSLSRSRRHSRSLSRSRDIIDHTDPRGILDHYPDLRDILDQYLDLKNIPDQNQDLKGVLDQDLRTDIVLNLE</sequence>